<dbReference type="PANTHER" id="PTHR31319">
    <property type="entry name" value="ZINC FINGER PROTEIN CONSTANS-LIKE 4"/>
    <property type="match status" value="1"/>
</dbReference>
<dbReference type="GO" id="GO:0003700">
    <property type="term" value="F:DNA-binding transcription factor activity"/>
    <property type="evidence" value="ECO:0007669"/>
    <property type="project" value="TreeGrafter"/>
</dbReference>
<feature type="domain" description="CCT" evidence="4">
    <location>
        <begin position="185"/>
        <end position="227"/>
    </location>
</feature>
<dbReference type="InterPro" id="IPR010402">
    <property type="entry name" value="CCT_domain"/>
</dbReference>
<reference evidence="5" key="4">
    <citation type="submission" date="2019-03" db="UniProtKB">
        <authorList>
            <consortium name="EnsemblPlants"/>
        </authorList>
    </citation>
    <scope>IDENTIFICATION</scope>
</reference>
<evidence type="ECO:0000313" key="5">
    <source>
        <dbReference type="EnsemblPlants" id="AET4Gv20849700.2"/>
    </source>
</evidence>
<dbReference type="GO" id="GO:0009909">
    <property type="term" value="P:regulation of flower development"/>
    <property type="evidence" value="ECO:0007669"/>
    <property type="project" value="InterPro"/>
</dbReference>
<sequence length="252" mass="28586">VVTGTHNCLFFFLDISPTRLLHAPDYTRKKQTSKQPLELASSMSMSCGLCGPNNCPRLMVSPIHHHHHQEHQLREHQFFAQGNHHHQHHGAAADHPVPLPPANFDHRRTWTTPFHETAAAGSSISRLTLEVGAGGRHMAHLSSARAHIVPFYGGAFTNTISNEAIMTIDTEMMVGPAHYPTMQERAAKVMRYREKRKRRRYDKQIRYESRKAYAELRPRVNGRFVKVPEAMASPSSPASPYDPSKLHLGWLR</sequence>
<dbReference type="Gramene" id="AET4Gv20849700.2">
    <property type="protein sequence ID" value="AET4Gv20849700.2"/>
    <property type="gene ID" value="AET4Gv20849700"/>
</dbReference>
<evidence type="ECO:0000259" key="4">
    <source>
        <dbReference type="PROSITE" id="PS51017"/>
    </source>
</evidence>
<proteinExistence type="predicted"/>
<accession>A0A453JAJ1</accession>
<protein>
    <recommendedName>
        <fullName evidence="4">CCT domain-containing protein</fullName>
    </recommendedName>
</protein>
<keyword evidence="2 3" id="KW-0539">Nucleus</keyword>
<evidence type="ECO:0000256" key="3">
    <source>
        <dbReference type="PROSITE-ProRule" id="PRU00357"/>
    </source>
</evidence>
<comment type="subcellular location">
    <subcellularLocation>
        <location evidence="1 3">Nucleus</location>
    </subcellularLocation>
</comment>
<evidence type="ECO:0000313" key="6">
    <source>
        <dbReference type="Proteomes" id="UP000015105"/>
    </source>
</evidence>
<name>A0A453JAJ1_AEGTS</name>
<evidence type="ECO:0000256" key="2">
    <source>
        <dbReference type="ARBA" id="ARBA00023242"/>
    </source>
</evidence>
<keyword evidence="6" id="KW-1185">Reference proteome</keyword>
<reference evidence="5" key="5">
    <citation type="journal article" date="2021" name="G3 (Bethesda)">
        <title>Aegilops tauschii genome assembly Aet v5.0 features greater sequence contiguity and improved annotation.</title>
        <authorList>
            <person name="Wang L."/>
            <person name="Zhu T."/>
            <person name="Rodriguez J.C."/>
            <person name="Deal K.R."/>
            <person name="Dubcovsky J."/>
            <person name="McGuire P.E."/>
            <person name="Lux T."/>
            <person name="Spannagl M."/>
            <person name="Mayer K.F.X."/>
            <person name="Baldrich P."/>
            <person name="Meyers B.C."/>
            <person name="Huo N."/>
            <person name="Gu Y.Q."/>
            <person name="Zhou H."/>
            <person name="Devos K.M."/>
            <person name="Bennetzen J.L."/>
            <person name="Unver T."/>
            <person name="Budak H."/>
            <person name="Gulick P.J."/>
            <person name="Galiba G."/>
            <person name="Kalapos B."/>
            <person name="Nelson D.R."/>
            <person name="Li P."/>
            <person name="You F.M."/>
            <person name="Luo M.C."/>
            <person name="Dvorak J."/>
        </authorList>
    </citation>
    <scope>NUCLEOTIDE SEQUENCE [LARGE SCALE GENOMIC DNA]</scope>
    <source>
        <strain evidence="5">cv. AL8/78</strain>
    </source>
</reference>
<dbReference type="AlphaFoldDB" id="A0A453JAJ1"/>
<dbReference type="PANTHER" id="PTHR31319:SF98">
    <property type="entry name" value="TRANSCRIPTION FACTOR GHD7"/>
    <property type="match status" value="1"/>
</dbReference>
<dbReference type="EnsemblPlants" id="AET4Gv20849700.2">
    <property type="protein sequence ID" value="AET4Gv20849700.2"/>
    <property type="gene ID" value="AET4Gv20849700"/>
</dbReference>
<evidence type="ECO:0000256" key="1">
    <source>
        <dbReference type="ARBA" id="ARBA00004123"/>
    </source>
</evidence>
<dbReference type="Pfam" id="PF06203">
    <property type="entry name" value="CCT"/>
    <property type="match status" value="1"/>
</dbReference>
<reference evidence="6" key="2">
    <citation type="journal article" date="2017" name="Nat. Plants">
        <title>The Aegilops tauschii genome reveals multiple impacts of transposons.</title>
        <authorList>
            <person name="Zhao G."/>
            <person name="Zou C."/>
            <person name="Li K."/>
            <person name="Wang K."/>
            <person name="Li T."/>
            <person name="Gao L."/>
            <person name="Zhang X."/>
            <person name="Wang H."/>
            <person name="Yang Z."/>
            <person name="Liu X."/>
            <person name="Jiang W."/>
            <person name="Mao L."/>
            <person name="Kong X."/>
            <person name="Jiao Y."/>
            <person name="Jia J."/>
        </authorList>
    </citation>
    <scope>NUCLEOTIDE SEQUENCE [LARGE SCALE GENOMIC DNA]</scope>
    <source>
        <strain evidence="6">cv. AL8/78</strain>
    </source>
</reference>
<dbReference type="InterPro" id="IPR045281">
    <property type="entry name" value="CONSTANS-like"/>
</dbReference>
<dbReference type="STRING" id="200361.A0A453JAJ1"/>
<reference evidence="6" key="1">
    <citation type="journal article" date="2014" name="Science">
        <title>Ancient hybridizations among the ancestral genomes of bread wheat.</title>
        <authorList>
            <consortium name="International Wheat Genome Sequencing Consortium,"/>
            <person name="Marcussen T."/>
            <person name="Sandve S.R."/>
            <person name="Heier L."/>
            <person name="Spannagl M."/>
            <person name="Pfeifer M."/>
            <person name="Jakobsen K.S."/>
            <person name="Wulff B.B."/>
            <person name="Steuernagel B."/>
            <person name="Mayer K.F."/>
            <person name="Olsen O.A."/>
        </authorList>
    </citation>
    <scope>NUCLEOTIDE SEQUENCE [LARGE SCALE GENOMIC DNA]</scope>
    <source>
        <strain evidence="6">cv. AL8/78</strain>
    </source>
</reference>
<dbReference type="PROSITE" id="PS51017">
    <property type="entry name" value="CCT"/>
    <property type="match status" value="1"/>
</dbReference>
<dbReference type="GO" id="GO:0005634">
    <property type="term" value="C:nucleus"/>
    <property type="evidence" value="ECO:0007669"/>
    <property type="project" value="UniProtKB-SubCell"/>
</dbReference>
<reference evidence="5" key="3">
    <citation type="journal article" date="2017" name="Nature">
        <title>Genome sequence of the progenitor of the wheat D genome Aegilops tauschii.</title>
        <authorList>
            <person name="Luo M.C."/>
            <person name="Gu Y.Q."/>
            <person name="Puiu D."/>
            <person name="Wang H."/>
            <person name="Twardziok S.O."/>
            <person name="Deal K.R."/>
            <person name="Huo N."/>
            <person name="Zhu T."/>
            <person name="Wang L."/>
            <person name="Wang Y."/>
            <person name="McGuire P.E."/>
            <person name="Liu S."/>
            <person name="Long H."/>
            <person name="Ramasamy R.K."/>
            <person name="Rodriguez J.C."/>
            <person name="Van S.L."/>
            <person name="Yuan L."/>
            <person name="Wang Z."/>
            <person name="Xia Z."/>
            <person name="Xiao L."/>
            <person name="Anderson O.D."/>
            <person name="Ouyang S."/>
            <person name="Liang Y."/>
            <person name="Zimin A.V."/>
            <person name="Pertea G."/>
            <person name="Qi P."/>
            <person name="Bennetzen J.L."/>
            <person name="Dai X."/>
            <person name="Dawson M.W."/>
            <person name="Muller H.G."/>
            <person name="Kugler K."/>
            <person name="Rivarola-Duarte L."/>
            <person name="Spannagl M."/>
            <person name="Mayer K.F.X."/>
            <person name="Lu F.H."/>
            <person name="Bevan M.W."/>
            <person name="Leroy P."/>
            <person name="Li P."/>
            <person name="You F.M."/>
            <person name="Sun Q."/>
            <person name="Liu Z."/>
            <person name="Lyons E."/>
            <person name="Wicker T."/>
            <person name="Salzberg S.L."/>
            <person name="Devos K.M."/>
            <person name="Dvorak J."/>
        </authorList>
    </citation>
    <scope>NUCLEOTIDE SEQUENCE [LARGE SCALE GENOMIC DNA]</scope>
    <source>
        <strain evidence="5">cv. AL8/78</strain>
    </source>
</reference>
<dbReference type="Proteomes" id="UP000015105">
    <property type="component" value="Chromosome 4D"/>
</dbReference>
<organism evidence="5 6">
    <name type="scientific">Aegilops tauschii subsp. strangulata</name>
    <name type="common">Goatgrass</name>
    <dbReference type="NCBI Taxonomy" id="200361"/>
    <lineage>
        <taxon>Eukaryota</taxon>
        <taxon>Viridiplantae</taxon>
        <taxon>Streptophyta</taxon>
        <taxon>Embryophyta</taxon>
        <taxon>Tracheophyta</taxon>
        <taxon>Spermatophyta</taxon>
        <taxon>Magnoliopsida</taxon>
        <taxon>Liliopsida</taxon>
        <taxon>Poales</taxon>
        <taxon>Poaceae</taxon>
        <taxon>BOP clade</taxon>
        <taxon>Pooideae</taxon>
        <taxon>Triticodae</taxon>
        <taxon>Triticeae</taxon>
        <taxon>Triticinae</taxon>
        <taxon>Aegilops</taxon>
    </lineage>
</organism>